<keyword evidence="2" id="KW-1185">Reference proteome</keyword>
<name>A0A0S2F8Z5_LYSAN</name>
<dbReference type="Proteomes" id="UP000060787">
    <property type="component" value="Chromosome"/>
</dbReference>
<protein>
    <submittedName>
        <fullName evidence="1">Uncharacterized protein</fullName>
    </submittedName>
</protein>
<evidence type="ECO:0000313" key="2">
    <source>
        <dbReference type="Proteomes" id="UP000060787"/>
    </source>
</evidence>
<proteinExistence type="predicted"/>
<dbReference type="KEGG" id="lab:LA76x_1869"/>
<reference evidence="1 2" key="1">
    <citation type="journal article" date="2015" name="BMC Genomics">
        <title>Comparative genomics and metabolic profiling of the genus Lysobacter.</title>
        <authorList>
            <person name="de Bruijn I."/>
            <person name="Cheng X."/>
            <person name="de Jager V."/>
            <person name="Exposito R.G."/>
            <person name="Watrous J."/>
            <person name="Patel N."/>
            <person name="Postma J."/>
            <person name="Dorrestein P.C."/>
            <person name="Kobayashi D."/>
            <person name="Raaijmakers J.M."/>
        </authorList>
    </citation>
    <scope>NUCLEOTIDE SEQUENCE [LARGE SCALE GENOMIC DNA]</scope>
    <source>
        <strain evidence="1 2">76</strain>
    </source>
</reference>
<sequence length="76" mass="8392">MPMRTDHDVDSINYLWMQGDGRSPSSAFARRSAATNGLASIAGLTGKNRGQRKRQLDRSSCLSILVGCQGFEPWTY</sequence>
<accession>A0A0S2F8Z5</accession>
<gene>
    <name evidence="1" type="ORF">LA76x_1869</name>
</gene>
<evidence type="ECO:0000313" key="1">
    <source>
        <dbReference type="EMBL" id="ALN80018.1"/>
    </source>
</evidence>
<organism evidence="1 2">
    <name type="scientific">Lysobacter antibioticus</name>
    <dbReference type="NCBI Taxonomy" id="84531"/>
    <lineage>
        <taxon>Bacteria</taxon>
        <taxon>Pseudomonadati</taxon>
        <taxon>Pseudomonadota</taxon>
        <taxon>Gammaproteobacteria</taxon>
        <taxon>Lysobacterales</taxon>
        <taxon>Lysobacteraceae</taxon>
        <taxon>Lysobacter</taxon>
    </lineage>
</organism>
<dbReference type="AlphaFoldDB" id="A0A0S2F8Z5"/>
<dbReference type="EMBL" id="CP011129">
    <property type="protein sequence ID" value="ALN80018.1"/>
    <property type="molecule type" value="Genomic_DNA"/>
</dbReference>